<accession>A0A1F6X1P2</accession>
<protein>
    <submittedName>
        <fullName evidence="2">Uncharacterized protein</fullName>
    </submittedName>
</protein>
<organism evidence="2 3">
    <name type="scientific">Candidatus Nomurabacteria bacterium RIFCSPLOWO2_01_FULL_33_24</name>
    <dbReference type="NCBI Taxonomy" id="1801765"/>
    <lineage>
        <taxon>Bacteria</taxon>
        <taxon>Candidatus Nomuraibacteriota</taxon>
    </lineage>
</organism>
<feature type="compositionally biased region" description="Basic residues" evidence="1">
    <location>
        <begin position="213"/>
        <end position="233"/>
    </location>
</feature>
<dbReference type="AlphaFoldDB" id="A0A1F6X1P2"/>
<evidence type="ECO:0000256" key="1">
    <source>
        <dbReference type="SAM" id="MobiDB-lite"/>
    </source>
</evidence>
<name>A0A1F6X1P2_9BACT</name>
<evidence type="ECO:0000313" key="2">
    <source>
        <dbReference type="EMBL" id="OGI88049.1"/>
    </source>
</evidence>
<comment type="caution">
    <text evidence="2">The sequence shown here is derived from an EMBL/GenBank/DDBJ whole genome shotgun (WGS) entry which is preliminary data.</text>
</comment>
<proteinExistence type="predicted"/>
<feature type="region of interest" description="Disordered" evidence="1">
    <location>
        <begin position="205"/>
        <end position="233"/>
    </location>
</feature>
<dbReference type="EMBL" id="MFUP01000006">
    <property type="protein sequence ID" value="OGI88049.1"/>
    <property type="molecule type" value="Genomic_DNA"/>
</dbReference>
<sequence length="233" mass="26528">MKKILFFIIPILFFSNSIFSQYLQKEKKAKAKNYTFLTGSLGSSFDNNGIQLAEKSSYYGLGWEAGIGSTLFDNRITYSFSLAGERFLNYFNPQKETIRLTKFRTLTTSIKFNAINHKISGLLDGTGGGIETGLAFIEKDRISNITGGFLQLNLNLFWIGNFREGIFIRGTYHSLFFDFDNVGNLKSNPGINVNVGTNMFLMNKEQQNQTTQSKRKNKKNKKEKTKKVKKNNK</sequence>
<reference evidence="2 3" key="1">
    <citation type="journal article" date="2016" name="Nat. Commun.">
        <title>Thousands of microbial genomes shed light on interconnected biogeochemical processes in an aquifer system.</title>
        <authorList>
            <person name="Anantharaman K."/>
            <person name="Brown C.T."/>
            <person name="Hug L.A."/>
            <person name="Sharon I."/>
            <person name="Castelle C.J."/>
            <person name="Probst A.J."/>
            <person name="Thomas B.C."/>
            <person name="Singh A."/>
            <person name="Wilkins M.J."/>
            <person name="Karaoz U."/>
            <person name="Brodie E.L."/>
            <person name="Williams K.H."/>
            <person name="Hubbard S.S."/>
            <person name="Banfield J.F."/>
        </authorList>
    </citation>
    <scope>NUCLEOTIDE SEQUENCE [LARGE SCALE GENOMIC DNA]</scope>
</reference>
<evidence type="ECO:0000313" key="3">
    <source>
        <dbReference type="Proteomes" id="UP000185809"/>
    </source>
</evidence>
<gene>
    <name evidence="2" type="ORF">A2995_01690</name>
</gene>
<dbReference type="Proteomes" id="UP000185809">
    <property type="component" value="Unassembled WGS sequence"/>
</dbReference>